<reference evidence="2" key="1">
    <citation type="submission" date="2014-09" db="EMBL/GenBank/DDBJ databases">
        <authorList>
            <person name="Sharma Rahul"/>
            <person name="Thines Marco"/>
        </authorList>
    </citation>
    <scope>NUCLEOTIDE SEQUENCE [LARGE SCALE GENOMIC DNA]</scope>
</reference>
<dbReference type="GeneID" id="36402053"/>
<dbReference type="Proteomes" id="UP000054928">
    <property type="component" value="Unassembled WGS sequence"/>
</dbReference>
<sequence>MGPITPASINLAVNDLPYSLQESMATPVAAEWKEAIRNEIRPHVKNQILSRLAGEK</sequence>
<name>A0A0P1B370_PLAHL</name>
<evidence type="ECO:0000313" key="2">
    <source>
        <dbReference type="Proteomes" id="UP000054928"/>
    </source>
</evidence>
<evidence type="ECO:0000313" key="1">
    <source>
        <dbReference type="EMBL" id="CEG49226.1"/>
    </source>
</evidence>
<dbReference type="EMBL" id="CCYD01003042">
    <property type="protein sequence ID" value="CEG49226.1"/>
    <property type="molecule type" value="Genomic_DNA"/>
</dbReference>
<dbReference type="AlphaFoldDB" id="A0A0P1B370"/>
<accession>A0A0P1B370</accession>
<organism evidence="1 2">
    <name type="scientific">Plasmopara halstedii</name>
    <name type="common">Downy mildew of sunflower</name>
    <dbReference type="NCBI Taxonomy" id="4781"/>
    <lineage>
        <taxon>Eukaryota</taxon>
        <taxon>Sar</taxon>
        <taxon>Stramenopiles</taxon>
        <taxon>Oomycota</taxon>
        <taxon>Peronosporomycetes</taxon>
        <taxon>Peronosporales</taxon>
        <taxon>Peronosporaceae</taxon>
        <taxon>Plasmopara</taxon>
    </lineage>
</organism>
<protein>
    <submittedName>
        <fullName evidence="1">Uncharacterized protein</fullName>
    </submittedName>
</protein>
<dbReference type="RefSeq" id="XP_024585595.1">
    <property type="nucleotide sequence ID" value="XM_024720392.1"/>
</dbReference>
<proteinExistence type="predicted"/>
<keyword evidence="2" id="KW-1185">Reference proteome</keyword>